<sequence>MGQVLPEEWCPLVYHLRSSQELVQQHFDTRNGLSDLLALLPAFQSFHLLI</sequence>
<name>A0A0A9GDB0_ARUDO</name>
<proteinExistence type="predicted"/>
<dbReference type="EMBL" id="GBRH01175399">
    <property type="protein sequence ID" value="JAE22497.1"/>
    <property type="molecule type" value="Transcribed_RNA"/>
</dbReference>
<evidence type="ECO:0000313" key="1">
    <source>
        <dbReference type="EMBL" id="JAE22497.1"/>
    </source>
</evidence>
<accession>A0A0A9GDB0</accession>
<reference evidence="1" key="1">
    <citation type="submission" date="2014-09" db="EMBL/GenBank/DDBJ databases">
        <authorList>
            <person name="Magalhaes I.L.F."/>
            <person name="Oliveira U."/>
            <person name="Santos F.R."/>
            <person name="Vidigal T.H.D.A."/>
            <person name="Brescovit A.D."/>
            <person name="Santos A.J."/>
        </authorList>
    </citation>
    <scope>NUCLEOTIDE SEQUENCE</scope>
    <source>
        <tissue evidence="1">Shoot tissue taken approximately 20 cm above the soil surface</tissue>
    </source>
</reference>
<protein>
    <submittedName>
        <fullName evidence="1">BRCA1-associated protein</fullName>
    </submittedName>
</protein>
<dbReference type="AlphaFoldDB" id="A0A0A9GDB0"/>
<organism evidence="1">
    <name type="scientific">Arundo donax</name>
    <name type="common">Giant reed</name>
    <name type="synonym">Donax arundinaceus</name>
    <dbReference type="NCBI Taxonomy" id="35708"/>
    <lineage>
        <taxon>Eukaryota</taxon>
        <taxon>Viridiplantae</taxon>
        <taxon>Streptophyta</taxon>
        <taxon>Embryophyta</taxon>
        <taxon>Tracheophyta</taxon>
        <taxon>Spermatophyta</taxon>
        <taxon>Magnoliopsida</taxon>
        <taxon>Liliopsida</taxon>
        <taxon>Poales</taxon>
        <taxon>Poaceae</taxon>
        <taxon>PACMAD clade</taxon>
        <taxon>Arundinoideae</taxon>
        <taxon>Arundineae</taxon>
        <taxon>Arundo</taxon>
    </lineage>
</organism>
<reference evidence="1" key="2">
    <citation type="journal article" date="2015" name="Data Brief">
        <title>Shoot transcriptome of the giant reed, Arundo donax.</title>
        <authorList>
            <person name="Barrero R.A."/>
            <person name="Guerrero F.D."/>
            <person name="Moolhuijzen P."/>
            <person name="Goolsby J.A."/>
            <person name="Tidwell J."/>
            <person name="Bellgard S.E."/>
            <person name="Bellgard M.I."/>
        </authorList>
    </citation>
    <scope>NUCLEOTIDE SEQUENCE</scope>
    <source>
        <tissue evidence="1">Shoot tissue taken approximately 20 cm above the soil surface</tissue>
    </source>
</reference>